<comment type="caution">
    <text evidence="1">The sequence shown here is derived from an EMBL/GenBank/DDBJ whole genome shotgun (WGS) entry which is preliminary data.</text>
</comment>
<dbReference type="GO" id="GO:0046348">
    <property type="term" value="P:amino sugar catabolic process"/>
    <property type="evidence" value="ECO:0007669"/>
    <property type="project" value="TreeGrafter"/>
</dbReference>
<dbReference type="Gene3D" id="3.40.50.10490">
    <property type="entry name" value="Glucose-6-phosphate isomerase like protein, domain 1"/>
    <property type="match status" value="1"/>
</dbReference>
<dbReference type="EMBL" id="BARW01009328">
    <property type="protein sequence ID" value="GAI79099.1"/>
    <property type="molecule type" value="Genomic_DNA"/>
</dbReference>
<dbReference type="PANTHER" id="PTHR10088:SF4">
    <property type="entry name" value="GLUCOKINASE REGULATORY PROTEIN"/>
    <property type="match status" value="1"/>
</dbReference>
<dbReference type="InterPro" id="IPR040190">
    <property type="entry name" value="MURQ/GCKR"/>
</dbReference>
<reference evidence="1" key="1">
    <citation type="journal article" date="2014" name="Front. Microbiol.">
        <title>High frequency of phylogenetically diverse reductive dehalogenase-homologous genes in deep subseafloor sedimentary metagenomes.</title>
        <authorList>
            <person name="Kawai M."/>
            <person name="Futagami T."/>
            <person name="Toyoda A."/>
            <person name="Takaki Y."/>
            <person name="Nishi S."/>
            <person name="Hori S."/>
            <person name="Arai W."/>
            <person name="Tsubouchi T."/>
            <person name="Morono Y."/>
            <person name="Uchiyama I."/>
            <person name="Ito T."/>
            <person name="Fujiyama A."/>
            <person name="Inagaki F."/>
            <person name="Takami H."/>
        </authorList>
    </citation>
    <scope>NUCLEOTIDE SEQUENCE</scope>
    <source>
        <strain evidence="1">Expedition CK06-06</strain>
    </source>
</reference>
<accession>X1TGF3</accession>
<dbReference type="GO" id="GO:0016835">
    <property type="term" value="F:carbon-oxygen lyase activity"/>
    <property type="evidence" value="ECO:0007669"/>
    <property type="project" value="TreeGrafter"/>
</dbReference>
<organism evidence="1">
    <name type="scientific">marine sediment metagenome</name>
    <dbReference type="NCBI Taxonomy" id="412755"/>
    <lineage>
        <taxon>unclassified sequences</taxon>
        <taxon>metagenomes</taxon>
        <taxon>ecological metagenomes</taxon>
    </lineage>
</organism>
<dbReference type="GO" id="GO:0009254">
    <property type="term" value="P:peptidoglycan turnover"/>
    <property type="evidence" value="ECO:0007669"/>
    <property type="project" value="TreeGrafter"/>
</dbReference>
<evidence type="ECO:0000313" key="1">
    <source>
        <dbReference type="EMBL" id="GAI79099.1"/>
    </source>
</evidence>
<gene>
    <name evidence="1" type="ORF">S12H4_18800</name>
</gene>
<name>X1TGF3_9ZZZZ</name>
<dbReference type="AlphaFoldDB" id="X1TGF3"/>
<proteinExistence type="predicted"/>
<feature type="non-terminal residue" evidence="1">
    <location>
        <position position="1"/>
    </location>
</feature>
<dbReference type="PANTHER" id="PTHR10088">
    <property type="entry name" value="GLUCOKINASE REGULATORY PROTEIN"/>
    <property type="match status" value="1"/>
</dbReference>
<feature type="non-terminal residue" evidence="1">
    <location>
        <position position="315"/>
    </location>
</feature>
<protein>
    <submittedName>
        <fullName evidence="1">Uncharacterized protein</fullName>
    </submittedName>
</protein>
<sequence length="315" mass="35519">LPEKLSEFPAILKEIKDNLPAIARIAHLEADTYKTGHTATYFAQKGLAAVFSDSTERSLDFSLPPLDTNAAINRKSWIQVWTAASGREESWRVFLGRDFRGLDPVYYKAPFSDVIADSRMKKMALEYLEQTGENQKLLYDFSLASFNLTNRGPRNGDLGVCVLMDQEETALSEKNSYLRKFLSLFSGNNKNSAILFVHGQHKKDIEERVENLPESERITKDSLVTVFIETTNDPLSINQHIALKILLNSHSTAVMADLGRVIGNTLTHIRPSNMKFIGRATHLIQYHVNDAINHPQWIKPYGIRKPISYGEANAV</sequence>
<dbReference type="GO" id="GO:0016803">
    <property type="term" value="F:ether hydrolase activity"/>
    <property type="evidence" value="ECO:0007669"/>
    <property type="project" value="TreeGrafter"/>
</dbReference>